<sequence>MAKQMSQIQNWVEVAPPSIIKQRKYSSTPKLETIFEEDDIEFYNNVPRKLAYFLPLLVSLVSFFVLFRNSEVFENQRL</sequence>
<protein>
    <recommendedName>
        <fullName evidence="4">Transmembrane protein</fullName>
    </recommendedName>
</protein>
<dbReference type="PANTHER" id="PTHR36063">
    <property type="entry name" value="ARABIDOPSIS THALIANA GENOMIC DNA, CHROMOSOME 5, P1 CLONE:MOK16"/>
    <property type="match status" value="1"/>
</dbReference>
<proteinExistence type="predicted"/>
<comment type="caution">
    <text evidence="2">The sequence shown here is derived from an EMBL/GenBank/DDBJ whole genome shotgun (WGS) entry which is preliminary data.</text>
</comment>
<keyword evidence="1" id="KW-0472">Membrane</keyword>
<dbReference type="Proteomes" id="UP001443914">
    <property type="component" value="Unassembled WGS sequence"/>
</dbReference>
<evidence type="ECO:0000313" key="2">
    <source>
        <dbReference type="EMBL" id="KAK9755567.1"/>
    </source>
</evidence>
<evidence type="ECO:0000313" key="3">
    <source>
        <dbReference type="Proteomes" id="UP001443914"/>
    </source>
</evidence>
<dbReference type="PANTHER" id="PTHR36063:SF1">
    <property type="entry name" value="ARABIDOPSIS THALIANA GENOMIC DNA, CHROMOSOME 5, P1 CLONE:MOK16"/>
    <property type="match status" value="1"/>
</dbReference>
<organism evidence="2 3">
    <name type="scientific">Saponaria officinalis</name>
    <name type="common">Common soapwort</name>
    <name type="synonym">Lychnis saponaria</name>
    <dbReference type="NCBI Taxonomy" id="3572"/>
    <lineage>
        <taxon>Eukaryota</taxon>
        <taxon>Viridiplantae</taxon>
        <taxon>Streptophyta</taxon>
        <taxon>Embryophyta</taxon>
        <taxon>Tracheophyta</taxon>
        <taxon>Spermatophyta</taxon>
        <taxon>Magnoliopsida</taxon>
        <taxon>eudicotyledons</taxon>
        <taxon>Gunneridae</taxon>
        <taxon>Pentapetalae</taxon>
        <taxon>Caryophyllales</taxon>
        <taxon>Caryophyllaceae</taxon>
        <taxon>Caryophylleae</taxon>
        <taxon>Saponaria</taxon>
    </lineage>
</organism>
<dbReference type="AlphaFoldDB" id="A0AAW1NC76"/>
<reference evidence="2" key="1">
    <citation type="submission" date="2024-03" db="EMBL/GenBank/DDBJ databases">
        <title>WGS assembly of Saponaria officinalis var. Norfolk2.</title>
        <authorList>
            <person name="Jenkins J."/>
            <person name="Shu S."/>
            <person name="Grimwood J."/>
            <person name="Barry K."/>
            <person name="Goodstein D."/>
            <person name="Schmutz J."/>
            <person name="Leebens-Mack J."/>
            <person name="Osbourn A."/>
        </authorList>
    </citation>
    <scope>NUCLEOTIDE SEQUENCE [LARGE SCALE GENOMIC DNA]</scope>
    <source>
        <strain evidence="2">JIC</strain>
    </source>
</reference>
<feature type="transmembrane region" description="Helical" evidence="1">
    <location>
        <begin position="50"/>
        <end position="67"/>
    </location>
</feature>
<evidence type="ECO:0008006" key="4">
    <source>
        <dbReference type="Google" id="ProtNLM"/>
    </source>
</evidence>
<dbReference type="EMBL" id="JBDFQZ010000001">
    <property type="protein sequence ID" value="KAK9755567.1"/>
    <property type="molecule type" value="Genomic_DNA"/>
</dbReference>
<keyword evidence="1" id="KW-0812">Transmembrane</keyword>
<evidence type="ECO:0000256" key="1">
    <source>
        <dbReference type="SAM" id="Phobius"/>
    </source>
</evidence>
<gene>
    <name evidence="2" type="ORF">RND81_01G035200</name>
</gene>
<accession>A0AAW1NC76</accession>
<name>A0AAW1NC76_SAPOF</name>
<keyword evidence="1" id="KW-1133">Transmembrane helix</keyword>
<keyword evidence="3" id="KW-1185">Reference proteome</keyword>